<proteinExistence type="predicted"/>
<sequence length="367" mass="39186">MNCERRQGLRSAAWRGGMATAGVLGALAGAHALRRIGAAVRWPARRDDLRDEDFTLLERDRAVTVVADDGVELSVRVTGAEDASVTVVFVHGFCNSMESFHFQRRDLEKLWGPGVRMVFYDLRGHGRSGAPDTDSCTVPQLGRDLAAVIAQCAPTGRLMLVGHSMGGMSILAAAAQFRALFETRVAALALLSTAAAEVSEAGVAQLLRNPALDGFRVAVHAAPALVQVGRVAARQVITPILHVSSFHGDVSPTLSRFTTTMIDRTPVATIVKFLKALELHDESAALPTLAPIPALVLGGVHDLVIPFRNSRALARQLPDADLVRVTDAAHMVHLQYPELVNAALDRLFARGGLAGAGQRRSKEAARG</sequence>
<accession>A0A161WRA5</accession>
<dbReference type="EMBL" id="LWGR01000002">
    <property type="protein sequence ID" value="KZM75885.1"/>
    <property type="molecule type" value="Genomic_DNA"/>
</dbReference>
<dbReference type="PANTHER" id="PTHR43689:SF8">
    <property type="entry name" value="ALPHA_BETA-HYDROLASES SUPERFAMILY PROTEIN"/>
    <property type="match status" value="1"/>
</dbReference>
<dbReference type="SUPFAM" id="SSF53474">
    <property type="entry name" value="alpha/beta-Hydrolases"/>
    <property type="match status" value="1"/>
</dbReference>
<dbReference type="RefSeq" id="WP_067581612.1">
    <property type="nucleotide sequence ID" value="NZ_JABMCZ010000002.1"/>
</dbReference>
<dbReference type="STRING" id="455432.AWN90_16225"/>
<dbReference type="Gene3D" id="3.40.50.1820">
    <property type="entry name" value="alpha/beta hydrolase"/>
    <property type="match status" value="1"/>
</dbReference>
<keyword evidence="2" id="KW-0378">Hydrolase</keyword>
<feature type="domain" description="AB hydrolase-1" evidence="1">
    <location>
        <begin position="86"/>
        <end position="335"/>
    </location>
</feature>
<name>A0A161WRA5_9NOCA</name>
<dbReference type="GO" id="GO:0016787">
    <property type="term" value="F:hydrolase activity"/>
    <property type="evidence" value="ECO:0007669"/>
    <property type="project" value="UniProtKB-KW"/>
</dbReference>
<keyword evidence="3" id="KW-1185">Reference proteome</keyword>
<organism evidence="2 3">
    <name type="scientific">Nocardia terpenica</name>
    <dbReference type="NCBI Taxonomy" id="455432"/>
    <lineage>
        <taxon>Bacteria</taxon>
        <taxon>Bacillati</taxon>
        <taxon>Actinomycetota</taxon>
        <taxon>Actinomycetes</taxon>
        <taxon>Mycobacteriales</taxon>
        <taxon>Nocardiaceae</taxon>
        <taxon>Nocardia</taxon>
    </lineage>
</organism>
<evidence type="ECO:0000313" key="2">
    <source>
        <dbReference type="EMBL" id="KZM75885.1"/>
    </source>
</evidence>
<dbReference type="InterPro" id="IPR029058">
    <property type="entry name" value="AB_hydrolase_fold"/>
</dbReference>
<dbReference type="InterPro" id="IPR000073">
    <property type="entry name" value="AB_hydrolase_1"/>
</dbReference>
<dbReference type="Proteomes" id="UP000076512">
    <property type="component" value="Unassembled WGS sequence"/>
</dbReference>
<dbReference type="Pfam" id="PF00561">
    <property type="entry name" value="Abhydrolase_1"/>
    <property type="match status" value="1"/>
</dbReference>
<evidence type="ECO:0000313" key="3">
    <source>
        <dbReference type="Proteomes" id="UP000076512"/>
    </source>
</evidence>
<reference evidence="2 3" key="1">
    <citation type="submission" date="2016-04" db="EMBL/GenBank/DDBJ databases">
        <authorList>
            <person name="Evans L.H."/>
            <person name="Alamgir A."/>
            <person name="Owens N."/>
            <person name="Weber N.D."/>
            <person name="Virtaneva K."/>
            <person name="Barbian K."/>
            <person name="Babar A."/>
            <person name="Rosenke K."/>
        </authorList>
    </citation>
    <scope>NUCLEOTIDE SEQUENCE [LARGE SCALE GENOMIC DNA]</scope>
    <source>
        <strain evidence="2 3">IFM 0406</strain>
    </source>
</reference>
<protein>
    <submittedName>
        <fullName evidence="2">Alpha/beta hydrolase</fullName>
    </submittedName>
</protein>
<gene>
    <name evidence="2" type="ORF">AWN90_16225</name>
</gene>
<dbReference type="AlphaFoldDB" id="A0A161WRA5"/>
<comment type="caution">
    <text evidence="2">The sequence shown here is derived from an EMBL/GenBank/DDBJ whole genome shotgun (WGS) entry which is preliminary data.</text>
</comment>
<evidence type="ECO:0000259" key="1">
    <source>
        <dbReference type="Pfam" id="PF00561"/>
    </source>
</evidence>
<dbReference type="PANTHER" id="PTHR43689">
    <property type="entry name" value="HYDROLASE"/>
    <property type="match status" value="1"/>
</dbReference>
<dbReference type="OrthoDB" id="5422338at2"/>